<feature type="compositionally biased region" description="Basic and acidic residues" evidence="1">
    <location>
        <begin position="107"/>
        <end position="118"/>
    </location>
</feature>
<dbReference type="RefSeq" id="XP_064072581.1">
    <property type="nucleotide sequence ID" value="XM_064216511.1"/>
</dbReference>
<sequence length="127" mass="14364">MSNIYFLILASVLCYVQCLPLESSSKSVSKDYLHLFVNNSTKSTNYHLTSIMEELEDVDEEIARELDSVLPYINFLFDTLLGRPSDEDDDGCMNDVIIQLVPDKESITKHQDKAEPTNKTEPAVSTE</sequence>
<feature type="signal peptide" evidence="2">
    <location>
        <begin position="1"/>
        <end position="18"/>
    </location>
</feature>
<protein>
    <submittedName>
        <fullName evidence="4">Uncharacterized protein LOC135193554</fullName>
    </submittedName>
</protein>
<evidence type="ECO:0000313" key="3">
    <source>
        <dbReference type="Proteomes" id="UP001652626"/>
    </source>
</evidence>
<evidence type="ECO:0000313" key="4">
    <source>
        <dbReference type="RefSeq" id="XP_064072581.1"/>
    </source>
</evidence>
<organism evidence="3 4">
    <name type="scientific">Vanessa tameamea</name>
    <name type="common">Kamehameha butterfly</name>
    <dbReference type="NCBI Taxonomy" id="334116"/>
    <lineage>
        <taxon>Eukaryota</taxon>
        <taxon>Metazoa</taxon>
        <taxon>Ecdysozoa</taxon>
        <taxon>Arthropoda</taxon>
        <taxon>Hexapoda</taxon>
        <taxon>Insecta</taxon>
        <taxon>Pterygota</taxon>
        <taxon>Neoptera</taxon>
        <taxon>Endopterygota</taxon>
        <taxon>Lepidoptera</taxon>
        <taxon>Glossata</taxon>
        <taxon>Ditrysia</taxon>
        <taxon>Papilionoidea</taxon>
        <taxon>Nymphalidae</taxon>
        <taxon>Nymphalinae</taxon>
        <taxon>Vanessa</taxon>
    </lineage>
</organism>
<accession>A0ABM4AMP7</accession>
<reference evidence="4" key="1">
    <citation type="submission" date="2025-08" db="UniProtKB">
        <authorList>
            <consortium name="RefSeq"/>
        </authorList>
    </citation>
    <scope>IDENTIFICATION</scope>
    <source>
        <tissue evidence="4">Whole body</tissue>
    </source>
</reference>
<evidence type="ECO:0000256" key="1">
    <source>
        <dbReference type="SAM" id="MobiDB-lite"/>
    </source>
</evidence>
<proteinExistence type="predicted"/>
<feature type="region of interest" description="Disordered" evidence="1">
    <location>
        <begin position="107"/>
        <end position="127"/>
    </location>
</feature>
<feature type="chain" id="PRO_5046220447" evidence="2">
    <location>
        <begin position="19"/>
        <end position="127"/>
    </location>
</feature>
<evidence type="ECO:0000256" key="2">
    <source>
        <dbReference type="SAM" id="SignalP"/>
    </source>
</evidence>
<keyword evidence="2" id="KW-0732">Signal</keyword>
<gene>
    <name evidence="4" type="primary">LOC135193554</name>
</gene>
<keyword evidence="3" id="KW-1185">Reference proteome</keyword>
<name>A0ABM4AMP7_VANTA</name>
<dbReference type="Proteomes" id="UP001652626">
    <property type="component" value="Chromosome 12"/>
</dbReference>
<dbReference type="GeneID" id="135193554"/>